<dbReference type="SUPFAM" id="SSF51445">
    <property type="entry name" value="(Trans)glycosidases"/>
    <property type="match status" value="1"/>
</dbReference>
<evidence type="ECO:0000313" key="1">
    <source>
        <dbReference type="EMBL" id="QFX92517.1"/>
    </source>
</evidence>
<accession>A0AAE6TWB5</accession>
<protein>
    <submittedName>
        <fullName evidence="1">Uncharacterized protein</fullName>
    </submittedName>
</protein>
<sequence length="409" mass="47115">MVFSTKDDLNSRKPLSEKLAISTWKYYPDWMLENTMKTASDSGFKYINIGTWLGRNDDGYTILNDELDRITRALDLCKKYHLKPMINFGVDTTPTYHSETGSYYSYKQLKSIKKCITIIFENFADEGIIWNNWNEPNVTWVNDLFGNNVAGMDSWIEMQRWIVNENKYIDNKSINTVSGLANIPGQYRNIIDREKIKGLFSNADAILVHDYIDQQWNKGAPEILMQQGTFPGIRLPLASNEFGYSRYGETGDDWQGFWNDEDAIKLTQREIILQDYLGYAIIGLFCDLAVHTYHLFNENCIGLNQVGRPIMDMVNQLSGYTLIDKVKTTDTDNYMEDLYVFVYANDTKSVKVVYWAPKNTGSHIINIYGAKLKLNFTDSVKIIEPDLTPNQEDYFPTIKKDTSLGTEVI</sequence>
<proteinExistence type="predicted"/>
<gene>
    <name evidence="1" type="ORF">LF543_02630</name>
</gene>
<organism evidence="1 2">
    <name type="scientific">Fructilactobacillus fructivorans</name>
    <dbReference type="NCBI Taxonomy" id="1614"/>
    <lineage>
        <taxon>Bacteria</taxon>
        <taxon>Bacillati</taxon>
        <taxon>Bacillota</taxon>
        <taxon>Bacilli</taxon>
        <taxon>Lactobacillales</taxon>
        <taxon>Lactobacillaceae</taxon>
        <taxon>Fructilactobacillus</taxon>
    </lineage>
</organism>
<dbReference type="EMBL" id="CP045562">
    <property type="protein sequence ID" value="QFX92517.1"/>
    <property type="molecule type" value="Genomic_DNA"/>
</dbReference>
<evidence type="ECO:0000313" key="2">
    <source>
        <dbReference type="Proteomes" id="UP000327194"/>
    </source>
</evidence>
<dbReference type="AlphaFoldDB" id="A0AAE6TWB5"/>
<dbReference type="KEGG" id="lfv:LF543_02630"/>
<name>A0AAE6TWB5_9LACO</name>
<dbReference type="Gene3D" id="3.20.20.80">
    <property type="entry name" value="Glycosidases"/>
    <property type="match status" value="1"/>
</dbReference>
<dbReference type="RefSeq" id="WP_010021643.1">
    <property type="nucleotide sequence ID" value="NZ_AZDS01000001.1"/>
</dbReference>
<reference evidence="1 2" key="1">
    <citation type="submission" date="2019-10" db="EMBL/GenBank/DDBJ databases">
        <title>Genome sequencing of Lactobacillus fructivorans.</title>
        <authorList>
            <person name="Kim K."/>
        </authorList>
    </citation>
    <scope>NUCLEOTIDE SEQUENCE [LARGE SCALE GENOMIC DNA]</scope>
    <source>
        <strain evidence="1 2">LF543</strain>
    </source>
</reference>
<dbReference type="InterPro" id="IPR017853">
    <property type="entry name" value="GH"/>
</dbReference>
<dbReference type="Proteomes" id="UP000327194">
    <property type="component" value="Chromosome"/>
</dbReference>